<evidence type="ECO:0000256" key="3">
    <source>
        <dbReference type="ARBA" id="ARBA00022679"/>
    </source>
</evidence>
<dbReference type="InterPro" id="IPR029063">
    <property type="entry name" value="SAM-dependent_MTases_sf"/>
</dbReference>
<dbReference type="GO" id="GO:0008170">
    <property type="term" value="F:N-methyltransferase activity"/>
    <property type="evidence" value="ECO:0007669"/>
    <property type="project" value="InterPro"/>
</dbReference>
<accession>A0A7X6M2Q4</accession>
<dbReference type="RefSeq" id="WP_040724095.1">
    <property type="nucleotide sequence ID" value="NZ_CAWPHS010000019.1"/>
</dbReference>
<evidence type="ECO:0000256" key="1">
    <source>
        <dbReference type="ARBA" id="ARBA00006594"/>
    </source>
</evidence>
<protein>
    <submittedName>
        <fullName evidence="6">Site-specific DNA-methyltransferase</fullName>
    </submittedName>
</protein>
<gene>
    <name evidence="6" type="ORF">HGA07_21405</name>
</gene>
<dbReference type="InterPro" id="IPR002052">
    <property type="entry name" value="DNA_methylase_N6_adenine_CS"/>
</dbReference>
<dbReference type="GO" id="GO:0003677">
    <property type="term" value="F:DNA binding"/>
    <property type="evidence" value="ECO:0007669"/>
    <property type="project" value="InterPro"/>
</dbReference>
<keyword evidence="3 6" id="KW-0808">Transferase</keyword>
<evidence type="ECO:0000259" key="5">
    <source>
        <dbReference type="Pfam" id="PF01555"/>
    </source>
</evidence>
<proteinExistence type="inferred from homology"/>
<evidence type="ECO:0000256" key="2">
    <source>
        <dbReference type="ARBA" id="ARBA00022603"/>
    </source>
</evidence>
<keyword evidence="7" id="KW-1185">Reference proteome</keyword>
<dbReference type="InterPro" id="IPR002295">
    <property type="entry name" value="N4/N6-MTase_EcoPI_Mod-like"/>
</dbReference>
<dbReference type="InterPro" id="IPR002941">
    <property type="entry name" value="DNA_methylase_N4/N6"/>
</dbReference>
<keyword evidence="2 6" id="KW-0489">Methyltransferase</keyword>
<dbReference type="Gene3D" id="3.40.50.150">
    <property type="entry name" value="Vaccinia Virus protein VP39"/>
    <property type="match status" value="1"/>
</dbReference>
<dbReference type="EMBL" id="JAAXPE010000026">
    <property type="protein sequence ID" value="NKY88167.1"/>
    <property type="molecule type" value="Genomic_DNA"/>
</dbReference>
<name>A0A7X6M2Q4_9NOCA</name>
<comment type="similarity">
    <text evidence="1">Belongs to the N(4)/N(6)-methyltransferase family.</text>
</comment>
<dbReference type="PRINTS" id="PR00506">
    <property type="entry name" value="D21N6MTFRASE"/>
</dbReference>
<reference evidence="6 7" key="1">
    <citation type="submission" date="2020-04" db="EMBL/GenBank/DDBJ databases">
        <title>MicrobeNet Type strains.</title>
        <authorList>
            <person name="Nicholson A.C."/>
        </authorList>
    </citation>
    <scope>NUCLEOTIDE SEQUENCE [LARGE SCALE GENOMIC DNA]</scope>
    <source>
        <strain evidence="6 7">DSM 44445</strain>
    </source>
</reference>
<comment type="caution">
    <text evidence="6">The sequence shown here is derived from an EMBL/GenBank/DDBJ whole genome shotgun (WGS) entry which is preliminary data.</text>
</comment>
<dbReference type="SUPFAM" id="SSF53335">
    <property type="entry name" value="S-adenosyl-L-methionine-dependent methyltransferases"/>
    <property type="match status" value="1"/>
</dbReference>
<dbReference type="AlphaFoldDB" id="A0A7X6M2Q4"/>
<organism evidence="6 7">
    <name type="scientific">Nocardia veterana</name>
    <dbReference type="NCBI Taxonomy" id="132249"/>
    <lineage>
        <taxon>Bacteria</taxon>
        <taxon>Bacillati</taxon>
        <taxon>Actinomycetota</taxon>
        <taxon>Actinomycetes</taxon>
        <taxon>Mycobacteriales</taxon>
        <taxon>Nocardiaceae</taxon>
        <taxon>Nocardia</taxon>
    </lineage>
</organism>
<dbReference type="PROSITE" id="PS00092">
    <property type="entry name" value="N6_MTASE"/>
    <property type="match status" value="1"/>
</dbReference>
<evidence type="ECO:0000256" key="4">
    <source>
        <dbReference type="ARBA" id="ARBA00022691"/>
    </source>
</evidence>
<evidence type="ECO:0000313" key="6">
    <source>
        <dbReference type="EMBL" id="NKY88167.1"/>
    </source>
</evidence>
<keyword evidence="4" id="KW-0949">S-adenosyl-L-methionine</keyword>
<dbReference type="GO" id="GO:0032259">
    <property type="term" value="P:methylation"/>
    <property type="evidence" value="ECO:0007669"/>
    <property type="project" value="UniProtKB-KW"/>
</dbReference>
<evidence type="ECO:0000313" key="7">
    <source>
        <dbReference type="Proteomes" id="UP000523447"/>
    </source>
</evidence>
<sequence length="532" mass="58970">MAGRLTLSWVNKDQALVPNEQSGYSWVDRDDPRVTEVRLLQPAGIFGDASGTPDDNLLIQGDSYDALHALTRIPEYAQRYRGKVKLIYIDPPFNTGQAFEHYDDALEHSVWLGMMRERLLLLRELLAEDGSIWVHLDDAEMAYCRVLMDEVFGRGAFIATVLWQKSYTRENRTAISVGHEYILVYSPMGLNWKAVRNPLPSSEEQLGRYVNFDNDARGPWKPTPMHAKAEKGRRQSQFYTVVTPSGREVNPPPGTCWRFTRERYEEHLADDRIYFGKNGDGVPTLKKFLNEVQSGLVPNSWWTHDEVGTTGTAKAEIVALFPSGTPFSTPKPERLMQRIIHVATNPGDLVLDCFAGSGTTAAVAHKMGRRWIASELSSDTVNVFTQPRLQKVTSGEDNGGISGDVGWTGGGGFRTLQVGPPLYERAGRHLLLAEWAKGDDFAQAVAAQLGFTFEIDAPFHGRKGRTRLAVLDGVADDVVLRAIAAQLGEDERVTVVAKATAPGAAEVLKDLSRGSRLLKAPQDLVRQGKVVR</sequence>
<dbReference type="Pfam" id="PF01555">
    <property type="entry name" value="N6_N4_Mtase"/>
    <property type="match status" value="1"/>
</dbReference>
<feature type="domain" description="DNA methylase N-4/N-6" evidence="5">
    <location>
        <begin position="84"/>
        <end position="383"/>
    </location>
</feature>
<dbReference type="Proteomes" id="UP000523447">
    <property type="component" value="Unassembled WGS sequence"/>
</dbReference>